<reference evidence="3 4" key="1">
    <citation type="journal article" date="2013" name="Genome Announc.">
        <title>Draft Genome Sequence of an Alphaproteobacterium, Caenispirillum salinarum AK4(T), Isolated from a Solar Saltern.</title>
        <authorList>
            <person name="Khatri I."/>
            <person name="Singh A."/>
            <person name="Korpole S."/>
            <person name="Pinnaka A.K."/>
            <person name="Subramanian S."/>
        </authorList>
    </citation>
    <scope>NUCLEOTIDE SEQUENCE [LARGE SCALE GENOMIC DNA]</scope>
    <source>
        <strain evidence="3 4">AK4</strain>
    </source>
</reference>
<keyword evidence="4" id="KW-1185">Reference proteome</keyword>
<feature type="transmembrane region" description="Helical" evidence="2">
    <location>
        <begin position="12"/>
        <end position="30"/>
    </location>
</feature>
<gene>
    <name evidence="3" type="ORF">C882_1286</name>
</gene>
<keyword evidence="2" id="KW-0472">Membrane</keyword>
<dbReference type="Gene3D" id="1.25.40.10">
    <property type="entry name" value="Tetratricopeptide repeat domain"/>
    <property type="match status" value="1"/>
</dbReference>
<proteinExistence type="predicted"/>
<dbReference type="RefSeq" id="WP_009541942.1">
    <property type="nucleotide sequence ID" value="NZ_ANHY01000018.1"/>
</dbReference>
<evidence type="ECO:0000313" key="3">
    <source>
        <dbReference type="EMBL" id="EKV27691.1"/>
    </source>
</evidence>
<evidence type="ECO:0000256" key="2">
    <source>
        <dbReference type="SAM" id="Phobius"/>
    </source>
</evidence>
<organism evidence="3 4">
    <name type="scientific">Caenispirillum salinarum AK4</name>
    <dbReference type="NCBI Taxonomy" id="1238182"/>
    <lineage>
        <taxon>Bacteria</taxon>
        <taxon>Pseudomonadati</taxon>
        <taxon>Pseudomonadota</taxon>
        <taxon>Alphaproteobacteria</taxon>
        <taxon>Rhodospirillales</taxon>
        <taxon>Novispirillaceae</taxon>
        <taxon>Caenispirillum</taxon>
    </lineage>
</organism>
<dbReference type="InterPro" id="IPR011990">
    <property type="entry name" value="TPR-like_helical_dom_sf"/>
</dbReference>
<evidence type="ECO:0000313" key="4">
    <source>
        <dbReference type="Proteomes" id="UP000009881"/>
    </source>
</evidence>
<feature type="region of interest" description="Disordered" evidence="1">
    <location>
        <begin position="267"/>
        <end position="287"/>
    </location>
</feature>
<protein>
    <submittedName>
        <fullName evidence="3">Uncharacterized protein</fullName>
    </submittedName>
</protein>
<dbReference type="Proteomes" id="UP000009881">
    <property type="component" value="Unassembled WGS sequence"/>
</dbReference>
<dbReference type="AlphaFoldDB" id="K9HGF3"/>
<dbReference type="EMBL" id="ANHY01000018">
    <property type="protein sequence ID" value="EKV27691.1"/>
    <property type="molecule type" value="Genomic_DNA"/>
</dbReference>
<keyword evidence="2" id="KW-1133">Transmembrane helix</keyword>
<accession>K9HGF3</accession>
<keyword evidence="2" id="KW-0812">Transmembrane</keyword>
<name>K9HGF3_9PROT</name>
<sequence>MAIRNFLPSRPTEYVLLILAAAAVAVWLLHDPMRGLDPPPEAFEPDQSFDTAHVFWVRGWTDGDTYEDKLKRLDLELARALVLTKPKDIPLTWRYGLAQKWDPTYMEILSRRIEWIAALHASPDRLWQEVLAFKETAGLTFPYRPQAWMDEETITSSIAFHLFHLALDLNNPQALFVNAMSYRAQIPGGIPSRSQTGFNYREGLLDAAHAGHEEAIRMLIQGHAEDGGDFQKDPARAWYWIAQARERGMPVEQWAAAVAPHLTPEERRAAEALEKPPSPHQAGYFTR</sequence>
<comment type="caution">
    <text evidence="3">The sequence shown here is derived from an EMBL/GenBank/DDBJ whole genome shotgun (WGS) entry which is preliminary data.</text>
</comment>
<evidence type="ECO:0000256" key="1">
    <source>
        <dbReference type="SAM" id="MobiDB-lite"/>
    </source>
</evidence>